<reference evidence="6" key="3">
    <citation type="submission" date="2022-09" db="EMBL/GenBank/DDBJ databases">
        <title>Complete genome sequence of Vulcanisaeta souniana.</title>
        <authorList>
            <person name="Kato S."/>
            <person name="Itoh T."/>
            <person name="Ohkuma M."/>
        </authorList>
    </citation>
    <scope>NUCLEOTIDE SEQUENCE [LARGE SCALE GENOMIC DNA]</scope>
    <source>
        <strain evidence="6">JCM 11219</strain>
    </source>
</reference>
<dbReference type="RefSeq" id="WP_188602730.1">
    <property type="nucleotide sequence ID" value="NZ_AP026830.1"/>
</dbReference>
<dbReference type="PANTHER" id="PTHR11021">
    <property type="entry name" value="SMALL NUCLEAR RIBONUCLEOPROTEIN F SNRNP-F"/>
    <property type="match status" value="1"/>
</dbReference>
<dbReference type="InterPro" id="IPR047575">
    <property type="entry name" value="Sm"/>
</dbReference>
<dbReference type="GO" id="GO:0003723">
    <property type="term" value="F:RNA binding"/>
    <property type="evidence" value="ECO:0007669"/>
    <property type="project" value="InterPro"/>
</dbReference>
<gene>
    <name evidence="4" type="ORF">GCM10007112_07250</name>
    <name evidence="3" type="ORF">Vsou_05040</name>
</gene>
<dbReference type="Proteomes" id="UP001060771">
    <property type="component" value="Chromosome"/>
</dbReference>
<dbReference type="InterPro" id="IPR010920">
    <property type="entry name" value="LSM_dom_sf"/>
</dbReference>
<dbReference type="EMBL" id="AP026830">
    <property type="protein sequence ID" value="BDR91411.1"/>
    <property type="molecule type" value="Genomic_DNA"/>
</dbReference>
<evidence type="ECO:0000259" key="2">
    <source>
        <dbReference type="PROSITE" id="PS52002"/>
    </source>
</evidence>
<dbReference type="PROSITE" id="PS52002">
    <property type="entry name" value="SM"/>
    <property type="match status" value="1"/>
</dbReference>
<dbReference type="Proteomes" id="UP000657075">
    <property type="component" value="Unassembled WGS sequence"/>
</dbReference>
<dbReference type="SMART" id="SM00651">
    <property type="entry name" value="Sm"/>
    <property type="match status" value="1"/>
</dbReference>
<proteinExistence type="predicted"/>
<accession>A0A830E5S0</accession>
<reference evidence="4" key="1">
    <citation type="journal article" date="2014" name="Int. J. Syst. Evol. Microbiol.">
        <title>Complete genome sequence of Corynebacterium casei LMG S-19264T (=DSM 44701T), isolated from a smear-ripened cheese.</title>
        <authorList>
            <consortium name="US DOE Joint Genome Institute (JGI-PGF)"/>
            <person name="Walter F."/>
            <person name="Albersmeier A."/>
            <person name="Kalinowski J."/>
            <person name="Ruckert C."/>
        </authorList>
    </citation>
    <scope>NUCLEOTIDE SEQUENCE</scope>
    <source>
        <strain evidence="4">JCM 11219</strain>
    </source>
</reference>
<reference evidence="4" key="2">
    <citation type="submission" date="2020-09" db="EMBL/GenBank/DDBJ databases">
        <authorList>
            <person name="Sun Q."/>
            <person name="Ohkuma M."/>
        </authorList>
    </citation>
    <scope>NUCLEOTIDE SEQUENCE</scope>
    <source>
        <strain evidence="4">JCM 11219</strain>
    </source>
</reference>
<evidence type="ECO:0000313" key="3">
    <source>
        <dbReference type="EMBL" id="BDR91411.1"/>
    </source>
</evidence>
<evidence type="ECO:0000256" key="1">
    <source>
        <dbReference type="ARBA" id="ARBA00023274"/>
    </source>
</evidence>
<reference evidence="3" key="4">
    <citation type="journal article" date="2023" name="Microbiol. Resour. Announc.">
        <title>Complete Genome Sequence of Vulcanisaeta souniana Strain IC-059, a Hyperthermophilic Archaeon Isolated from Hot Spring Water in Japan.</title>
        <authorList>
            <person name="Kato S."/>
            <person name="Itoh T."/>
            <person name="Wu L."/>
            <person name="Ma J."/>
            <person name="Ohkuma M."/>
        </authorList>
    </citation>
    <scope>NUCLEOTIDE SEQUENCE</scope>
    <source>
        <strain evidence="3">JCM 11219</strain>
    </source>
</reference>
<dbReference type="GO" id="GO:1990904">
    <property type="term" value="C:ribonucleoprotein complex"/>
    <property type="evidence" value="ECO:0007669"/>
    <property type="project" value="UniProtKB-KW"/>
</dbReference>
<dbReference type="OrthoDB" id="371816at2157"/>
<feature type="domain" description="Sm" evidence="2">
    <location>
        <begin position="6"/>
        <end position="80"/>
    </location>
</feature>
<dbReference type="CDD" id="cd01726">
    <property type="entry name" value="LSm6"/>
    <property type="match status" value="1"/>
</dbReference>
<dbReference type="InterPro" id="IPR016487">
    <property type="entry name" value="Lsm6/sSmF"/>
</dbReference>
<dbReference type="PANTHER" id="PTHR11021:SF0">
    <property type="entry name" value="SMALL NUCLEAR RIBONUCLEOPROTEIN F"/>
    <property type="match status" value="1"/>
</dbReference>
<organism evidence="4 5">
    <name type="scientific">Vulcanisaeta souniana JCM 11219</name>
    <dbReference type="NCBI Taxonomy" id="1293586"/>
    <lineage>
        <taxon>Archaea</taxon>
        <taxon>Thermoproteota</taxon>
        <taxon>Thermoprotei</taxon>
        <taxon>Thermoproteales</taxon>
        <taxon>Thermoproteaceae</taxon>
        <taxon>Vulcanisaeta</taxon>
    </lineage>
</organism>
<dbReference type="Pfam" id="PF01423">
    <property type="entry name" value="LSM"/>
    <property type="match status" value="1"/>
</dbReference>
<keyword evidence="1 4" id="KW-0687">Ribonucleoprotein</keyword>
<sequence length="81" mass="9274">MERPQQPMKTLQKLVGKHVTVRLKNNKVLRGVLVNYDDCMNLIIDEGEELDQKGENVVVKYGRLVIRGTQVLYITSEETMG</sequence>
<keyword evidence="6" id="KW-1185">Reference proteome</keyword>
<dbReference type="InterPro" id="IPR001163">
    <property type="entry name" value="Sm_dom_euk/arc"/>
</dbReference>
<name>A0A830E5S0_9CREN</name>
<dbReference type="GO" id="GO:0000398">
    <property type="term" value="P:mRNA splicing, via spliceosome"/>
    <property type="evidence" value="ECO:0007669"/>
    <property type="project" value="InterPro"/>
</dbReference>
<dbReference type="GeneID" id="76206058"/>
<dbReference type="EMBL" id="BMNM01000002">
    <property type="protein sequence ID" value="GGI72932.1"/>
    <property type="molecule type" value="Genomic_DNA"/>
</dbReference>
<dbReference type="AlphaFoldDB" id="A0A830E5S0"/>
<evidence type="ECO:0000313" key="6">
    <source>
        <dbReference type="Proteomes" id="UP001060771"/>
    </source>
</evidence>
<dbReference type="Gene3D" id="2.30.30.100">
    <property type="match status" value="1"/>
</dbReference>
<dbReference type="SUPFAM" id="SSF50182">
    <property type="entry name" value="Sm-like ribonucleoproteins"/>
    <property type="match status" value="1"/>
</dbReference>
<evidence type="ECO:0000313" key="4">
    <source>
        <dbReference type="EMBL" id="GGI72932.1"/>
    </source>
</evidence>
<evidence type="ECO:0000313" key="5">
    <source>
        <dbReference type="Proteomes" id="UP000657075"/>
    </source>
</evidence>
<protein>
    <submittedName>
        <fullName evidence="4">Small nuclear ribonucleoprotein (Sm)</fullName>
    </submittedName>
</protein>